<evidence type="ECO:0000256" key="1">
    <source>
        <dbReference type="SAM" id="SignalP"/>
    </source>
</evidence>
<dbReference type="GO" id="GO:0008168">
    <property type="term" value="F:methyltransferase activity"/>
    <property type="evidence" value="ECO:0007669"/>
    <property type="project" value="UniProtKB-KW"/>
</dbReference>
<dbReference type="Proteomes" id="UP000256561">
    <property type="component" value="Unassembled WGS sequence"/>
</dbReference>
<dbReference type="AlphaFoldDB" id="A0A3D8M5W7"/>
<keyword evidence="3" id="KW-1185">Reference proteome</keyword>
<reference evidence="3" key="1">
    <citation type="submission" date="2018-08" db="EMBL/GenBank/DDBJ databases">
        <authorList>
            <person name="Zhang J."/>
            <person name="Du Z.-J."/>
        </authorList>
    </citation>
    <scope>NUCLEOTIDE SEQUENCE [LARGE SCALE GENOMIC DNA]</scope>
    <source>
        <strain evidence="3">KCTC 52655</strain>
    </source>
</reference>
<dbReference type="GO" id="GO:0032259">
    <property type="term" value="P:methylation"/>
    <property type="evidence" value="ECO:0007669"/>
    <property type="project" value="UniProtKB-KW"/>
</dbReference>
<keyword evidence="2" id="KW-0808">Transferase</keyword>
<dbReference type="SUPFAM" id="SSF53335">
    <property type="entry name" value="S-adenosyl-L-methionine-dependent methyltransferases"/>
    <property type="match status" value="1"/>
</dbReference>
<dbReference type="RefSeq" id="WP_115593794.1">
    <property type="nucleotide sequence ID" value="NZ_QRHA01000008.1"/>
</dbReference>
<proteinExistence type="predicted"/>
<feature type="chain" id="PRO_5017569323" evidence="1">
    <location>
        <begin position="22"/>
        <end position="270"/>
    </location>
</feature>
<accession>A0A3D8M5W7</accession>
<sequence>MQKVVTLLGAAMMTLSTQTLASDAISEAAASGNRSAEAKLRDEYRHPQQTLRFFGIEPDMTVVEIWPGGGWYTDILAELLREEGQLIAAHFFIDESASNYRRNAYQKFEQKLSEYAPYKNIKLTAFDPVKALEIAPAGSADAVLTFRNVHNWYMNAETKALDNAFRAFYNALKPGGVLGVVDHEMPETLSDEAMKSSGYMKKSLIVAAAEQAGFKLVAESQVNANPLDNAQHPKGVWTLPPSLDLGEQDRDQYLAIGESNRMTLKFVKPE</sequence>
<keyword evidence="1" id="KW-0732">Signal</keyword>
<gene>
    <name evidence="2" type="ORF">DXV75_12540</name>
</gene>
<dbReference type="InterPro" id="IPR029063">
    <property type="entry name" value="SAM-dependent_MTases_sf"/>
</dbReference>
<protein>
    <submittedName>
        <fullName evidence="2">Methyltransferase</fullName>
    </submittedName>
</protein>
<evidence type="ECO:0000313" key="2">
    <source>
        <dbReference type="EMBL" id="RDV24924.1"/>
    </source>
</evidence>
<dbReference type="PIRSF" id="PIRSF031679">
    <property type="entry name" value="Mtase_Alr7345_prd"/>
    <property type="match status" value="1"/>
</dbReference>
<name>A0A3D8M5W7_9ALTE</name>
<dbReference type="InterPro" id="IPR016980">
    <property type="entry name" value="S-AdoMet-dep_MeTrfase_Alr7345"/>
</dbReference>
<dbReference type="OrthoDB" id="9801692at2"/>
<comment type="caution">
    <text evidence="2">The sequence shown here is derived from an EMBL/GenBank/DDBJ whole genome shotgun (WGS) entry which is preliminary data.</text>
</comment>
<feature type="signal peptide" evidence="1">
    <location>
        <begin position="1"/>
        <end position="21"/>
    </location>
</feature>
<organism evidence="2 3">
    <name type="scientific">Alteromonas aestuariivivens</name>
    <dbReference type="NCBI Taxonomy" id="1938339"/>
    <lineage>
        <taxon>Bacteria</taxon>
        <taxon>Pseudomonadati</taxon>
        <taxon>Pseudomonadota</taxon>
        <taxon>Gammaproteobacteria</taxon>
        <taxon>Alteromonadales</taxon>
        <taxon>Alteromonadaceae</taxon>
        <taxon>Alteromonas/Salinimonas group</taxon>
        <taxon>Alteromonas</taxon>
    </lineage>
</organism>
<keyword evidence="2" id="KW-0489">Methyltransferase</keyword>
<dbReference type="EMBL" id="QRHA01000008">
    <property type="protein sequence ID" value="RDV24924.1"/>
    <property type="molecule type" value="Genomic_DNA"/>
</dbReference>
<dbReference type="Gene3D" id="3.40.50.150">
    <property type="entry name" value="Vaccinia Virus protein VP39"/>
    <property type="match status" value="1"/>
</dbReference>
<evidence type="ECO:0000313" key="3">
    <source>
        <dbReference type="Proteomes" id="UP000256561"/>
    </source>
</evidence>